<sequence>MQFDTDDLLRCPLCKKLPKLNEYTV</sequence>
<comment type="caution">
    <text evidence="1">The sequence shown here is derived from an EMBL/GenBank/DDBJ whole genome shotgun (WGS) entry which is preliminary data.</text>
</comment>
<evidence type="ECO:0000313" key="1">
    <source>
        <dbReference type="EMBL" id="KKK69829.1"/>
    </source>
</evidence>
<dbReference type="AlphaFoldDB" id="A0A0F8ZTT2"/>
<reference evidence="1" key="1">
    <citation type="journal article" date="2015" name="Nature">
        <title>Complex archaea that bridge the gap between prokaryotes and eukaryotes.</title>
        <authorList>
            <person name="Spang A."/>
            <person name="Saw J.H."/>
            <person name="Jorgensen S.L."/>
            <person name="Zaremba-Niedzwiedzka K."/>
            <person name="Martijn J."/>
            <person name="Lind A.E."/>
            <person name="van Eijk R."/>
            <person name="Schleper C."/>
            <person name="Guy L."/>
            <person name="Ettema T.J."/>
        </authorList>
    </citation>
    <scope>NUCLEOTIDE SEQUENCE</scope>
</reference>
<name>A0A0F8ZTT2_9ZZZZ</name>
<gene>
    <name evidence="1" type="ORF">LCGC14_2930100</name>
</gene>
<proteinExistence type="predicted"/>
<protein>
    <submittedName>
        <fullName evidence="1">Uncharacterized protein</fullName>
    </submittedName>
</protein>
<organism evidence="1">
    <name type="scientific">marine sediment metagenome</name>
    <dbReference type="NCBI Taxonomy" id="412755"/>
    <lineage>
        <taxon>unclassified sequences</taxon>
        <taxon>metagenomes</taxon>
        <taxon>ecological metagenomes</taxon>
    </lineage>
</organism>
<dbReference type="EMBL" id="LAZR01058466">
    <property type="protein sequence ID" value="KKK69829.1"/>
    <property type="molecule type" value="Genomic_DNA"/>
</dbReference>
<accession>A0A0F8ZTT2</accession>
<feature type="non-terminal residue" evidence="1">
    <location>
        <position position="25"/>
    </location>
</feature>